<protein>
    <submittedName>
        <fullName evidence="11">Clavaminate synthase-like protein</fullName>
    </submittedName>
</protein>
<dbReference type="STRING" id="50990.A0A4Y7PF10"/>
<evidence type="ECO:0000313" key="11">
    <source>
        <dbReference type="EMBL" id="TDL13963.1"/>
    </source>
</evidence>
<evidence type="ECO:0000256" key="4">
    <source>
        <dbReference type="ARBA" id="ARBA00008654"/>
    </source>
</evidence>
<dbReference type="Proteomes" id="UP000294933">
    <property type="component" value="Unassembled WGS sequence"/>
</dbReference>
<dbReference type="AlphaFoldDB" id="A0A4Y7PF10"/>
<evidence type="ECO:0000256" key="1">
    <source>
        <dbReference type="ARBA" id="ARBA00001954"/>
    </source>
</evidence>
<dbReference type="InterPro" id="IPR003819">
    <property type="entry name" value="TauD/TfdA-like"/>
</dbReference>
<comment type="cofactor">
    <cofactor evidence="1">
        <name>Fe(2+)</name>
        <dbReference type="ChEBI" id="CHEBI:29033"/>
    </cofactor>
</comment>
<dbReference type="Pfam" id="PF02668">
    <property type="entry name" value="TauD"/>
    <property type="match status" value="1"/>
</dbReference>
<comment type="similarity">
    <text evidence="4">Belongs to the gamma-BBH/TMLD family.</text>
</comment>
<evidence type="ECO:0000256" key="3">
    <source>
        <dbReference type="ARBA" id="ARBA00005022"/>
    </source>
</evidence>
<keyword evidence="12" id="KW-1185">Reference proteome</keyword>
<evidence type="ECO:0000256" key="5">
    <source>
        <dbReference type="ARBA" id="ARBA00022723"/>
    </source>
</evidence>
<keyword evidence="5" id="KW-0479">Metal-binding</keyword>
<dbReference type="VEuPathDB" id="FungiDB:BD410DRAFT_734687"/>
<feature type="non-terminal residue" evidence="11">
    <location>
        <position position="1"/>
    </location>
</feature>
<proteinExistence type="inferred from homology"/>
<dbReference type="InterPro" id="IPR042098">
    <property type="entry name" value="TauD-like_sf"/>
</dbReference>
<dbReference type="OrthoDB" id="408743at2759"/>
<evidence type="ECO:0000256" key="9">
    <source>
        <dbReference type="ARBA" id="ARBA00023004"/>
    </source>
</evidence>
<dbReference type="Gene3D" id="3.60.130.10">
    <property type="entry name" value="Clavaminate synthase-like"/>
    <property type="match status" value="1"/>
</dbReference>
<dbReference type="GO" id="GO:0005739">
    <property type="term" value="C:mitochondrion"/>
    <property type="evidence" value="ECO:0007669"/>
    <property type="project" value="TreeGrafter"/>
</dbReference>
<dbReference type="PANTHER" id="PTHR10696">
    <property type="entry name" value="GAMMA-BUTYROBETAINE HYDROXYLASE-RELATED"/>
    <property type="match status" value="1"/>
</dbReference>
<dbReference type="CDD" id="cd00250">
    <property type="entry name" value="CAS_like"/>
    <property type="match status" value="1"/>
</dbReference>
<dbReference type="GO" id="GO:0045329">
    <property type="term" value="P:carnitine biosynthetic process"/>
    <property type="evidence" value="ECO:0007669"/>
    <property type="project" value="UniProtKB-KW"/>
</dbReference>
<keyword evidence="6" id="KW-0124">Carnitine biosynthesis</keyword>
<accession>A0A4Y7PF10</accession>
<evidence type="ECO:0000256" key="7">
    <source>
        <dbReference type="ARBA" id="ARBA00022964"/>
    </source>
</evidence>
<organism evidence="11 12">
    <name type="scientific">Rickenella mellea</name>
    <dbReference type="NCBI Taxonomy" id="50990"/>
    <lineage>
        <taxon>Eukaryota</taxon>
        <taxon>Fungi</taxon>
        <taxon>Dikarya</taxon>
        <taxon>Basidiomycota</taxon>
        <taxon>Agaricomycotina</taxon>
        <taxon>Agaricomycetes</taxon>
        <taxon>Hymenochaetales</taxon>
        <taxon>Rickenellaceae</taxon>
        <taxon>Rickenella</taxon>
    </lineage>
</organism>
<feature type="domain" description="TauD/TfdA-like" evidence="10">
    <location>
        <begin position="5"/>
        <end position="187"/>
    </location>
</feature>
<keyword evidence="8" id="KW-0560">Oxidoreductase</keyword>
<dbReference type="FunFam" id="3.60.130.10:FF:000001">
    <property type="entry name" value="Trimethyllysine dioxygenase, mitochondrial"/>
    <property type="match status" value="1"/>
</dbReference>
<dbReference type="SUPFAM" id="SSF51197">
    <property type="entry name" value="Clavaminate synthase-like"/>
    <property type="match status" value="1"/>
</dbReference>
<dbReference type="EMBL" id="ML170419">
    <property type="protein sequence ID" value="TDL13963.1"/>
    <property type="molecule type" value="Genomic_DNA"/>
</dbReference>
<name>A0A4Y7PF10_9AGAM</name>
<reference evidence="11 12" key="1">
    <citation type="submission" date="2018-06" db="EMBL/GenBank/DDBJ databases">
        <title>A transcriptomic atlas of mushroom development highlights an independent origin of complex multicellularity.</title>
        <authorList>
            <consortium name="DOE Joint Genome Institute"/>
            <person name="Krizsan K."/>
            <person name="Almasi E."/>
            <person name="Merenyi Z."/>
            <person name="Sahu N."/>
            <person name="Viragh M."/>
            <person name="Koszo T."/>
            <person name="Mondo S."/>
            <person name="Kiss B."/>
            <person name="Balint B."/>
            <person name="Kues U."/>
            <person name="Barry K."/>
            <person name="Hegedus J.C."/>
            <person name="Henrissat B."/>
            <person name="Johnson J."/>
            <person name="Lipzen A."/>
            <person name="Ohm R."/>
            <person name="Nagy I."/>
            <person name="Pangilinan J."/>
            <person name="Yan J."/>
            <person name="Xiong Y."/>
            <person name="Grigoriev I.V."/>
            <person name="Hibbett D.S."/>
            <person name="Nagy L.G."/>
        </authorList>
    </citation>
    <scope>NUCLEOTIDE SEQUENCE [LARGE SCALE GENOMIC DNA]</scope>
    <source>
        <strain evidence="11 12">SZMC22713</strain>
    </source>
</reference>
<evidence type="ECO:0000259" key="10">
    <source>
        <dbReference type="Pfam" id="PF02668"/>
    </source>
</evidence>
<gene>
    <name evidence="11" type="ORF">BD410DRAFT_734687</name>
</gene>
<keyword evidence="7" id="KW-0223">Dioxygenase</keyword>
<dbReference type="PANTHER" id="PTHR10696:SF51">
    <property type="entry name" value="TRIMETHYLLYSINE DIOXYGENASE, MITOCHONDRIAL"/>
    <property type="match status" value="1"/>
</dbReference>
<keyword evidence="9" id="KW-0408">Iron</keyword>
<dbReference type="GO" id="GO:0051213">
    <property type="term" value="F:dioxygenase activity"/>
    <property type="evidence" value="ECO:0007669"/>
    <property type="project" value="UniProtKB-KW"/>
</dbReference>
<evidence type="ECO:0000313" key="12">
    <source>
        <dbReference type="Proteomes" id="UP000294933"/>
    </source>
</evidence>
<comment type="pathway">
    <text evidence="3">Amine and polyamine biosynthesis; carnitine biosynthesis.</text>
</comment>
<evidence type="ECO:0000256" key="8">
    <source>
        <dbReference type="ARBA" id="ARBA00023002"/>
    </source>
</evidence>
<comment type="cofactor">
    <cofactor evidence="2">
        <name>L-ascorbate</name>
        <dbReference type="ChEBI" id="CHEBI:38290"/>
    </cofactor>
</comment>
<dbReference type="GO" id="GO:0046872">
    <property type="term" value="F:metal ion binding"/>
    <property type="evidence" value="ECO:0007669"/>
    <property type="project" value="UniProtKB-KW"/>
</dbReference>
<sequence>FWDFTSDLAKGDTAYTTMALAAHTDTTYFTDPCGLQIFHLLSHTDGTGGASLLVDGFYVASILKELHPDVYKLLSTIRVPTHAAGEPDSLYRPTPLAGYPIINRDPVTGELLLVRYNNDDRSVLNNIAAGDMEKWYDALRVWNTFLTSPDSEYWVQLTPGTVVAIDNHRVLHGRSAFDGKRRMCGAYIGFDEYRSKLAVLSEKFRTDSVSNAAAQLVDGRSVWSTDF</sequence>
<evidence type="ECO:0000256" key="2">
    <source>
        <dbReference type="ARBA" id="ARBA00001961"/>
    </source>
</evidence>
<evidence type="ECO:0000256" key="6">
    <source>
        <dbReference type="ARBA" id="ARBA00022873"/>
    </source>
</evidence>
<dbReference type="InterPro" id="IPR050411">
    <property type="entry name" value="AlphaKG_dependent_hydroxylases"/>
</dbReference>